<dbReference type="EMBL" id="MU273484">
    <property type="protein sequence ID" value="KAI0035435.1"/>
    <property type="molecule type" value="Genomic_DNA"/>
</dbReference>
<gene>
    <name evidence="1" type="ORF">K488DRAFT_83011</name>
</gene>
<accession>A0ACB8QUZ1</accession>
<keyword evidence="2" id="KW-1185">Reference proteome</keyword>
<evidence type="ECO:0000313" key="2">
    <source>
        <dbReference type="Proteomes" id="UP000814128"/>
    </source>
</evidence>
<sequence>MSRLGQSQLQQQQQQPQQHHNRVFAQPLTQPDPRFAHVTQLQNAPPVARHGLYSPTTPTDPAPASFAVTIPPEPLIRALQTYLDPAFAKCQTAVEGIASTLASAQKTAQAEQMQARALHDAMAEALDKAARTQAQSLAKISKRLGAIERFLELDKEEVDERISLPGLLNMIRCDVAEVFEKVSDPEAPLCERRLPLHMPSDLIERTAPPPPPHVTHEAGVDPIPEIIEANELEETPRPQQLTAPGPYDQYTPAMYLHPPLALPLTQKHQHSYWPYPQASTSLAPAQWTISTRSSTTVDDGEEEPVDPPAAPALTPTTFTRPVSPPWMRSSPRYASAGTQTDKMPPDVETLDQARAQTPVRVAHPVHALAGPSRAPHYASSSRDSSIVRNELSPASSRLSPLSDGTAVGSALTDKLSPQQSPTRSSHAAELTPTRLAAALRRDRIESSVSPQPLAFEADAHAIARLSPLTAVSSSNDSDEGGNAGSVQVKRERIAVPTSAAASASMRHDGPAPTQVVHSSTQNECVTVSAPTAGPRRLRQRSTIAVLPSSAPLLPLSTPPPSTRKRRAPTSDSGKSQKRIKKKTAKPTAESEMHKKYVAASMLCAWPEKTSGDEKFGRSFVECDHCKLWYHVSCAGFAKDDKRMKDGVLYVCPPCGAFPNDRESVQDVSGGNRSCWRPDCHCPDAANAQDHFFVEKIVGRAPDYRPELGDFLWLVKWDGYPISQCTWERLGSPKQLIEAFEAVAAAEGLELRDTKKCLLGEAIAGGWHKKPVIIGQA</sequence>
<proteinExistence type="predicted"/>
<dbReference type="Proteomes" id="UP000814128">
    <property type="component" value="Unassembled WGS sequence"/>
</dbReference>
<reference evidence="1" key="1">
    <citation type="submission" date="2021-02" db="EMBL/GenBank/DDBJ databases">
        <authorList>
            <consortium name="DOE Joint Genome Institute"/>
            <person name="Ahrendt S."/>
            <person name="Looney B.P."/>
            <person name="Miyauchi S."/>
            <person name="Morin E."/>
            <person name="Drula E."/>
            <person name="Courty P.E."/>
            <person name="Chicoki N."/>
            <person name="Fauchery L."/>
            <person name="Kohler A."/>
            <person name="Kuo A."/>
            <person name="Labutti K."/>
            <person name="Pangilinan J."/>
            <person name="Lipzen A."/>
            <person name="Riley R."/>
            <person name="Andreopoulos W."/>
            <person name="He G."/>
            <person name="Johnson J."/>
            <person name="Barry K.W."/>
            <person name="Grigoriev I.V."/>
            <person name="Nagy L."/>
            <person name="Hibbett D."/>
            <person name="Henrissat B."/>
            <person name="Matheny P.B."/>
            <person name="Labbe J."/>
            <person name="Martin F."/>
        </authorList>
    </citation>
    <scope>NUCLEOTIDE SEQUENCE</scope>
    <source>
        <strain evidence="1">EC-137</strain>
    </source>
</reference>
<evidence type="ECO:0000313" key="1">
    <source>
        <dbReference type="EMBL" id="KAI0035435.1"/>
    </source>
</evidence>
<name>A0ACB8QUZ1_9AGAM</name>
<reference evidence="1" key="2">
    <citation type="journal article" date="2022" name="New Phytol.">
        <title>Evolutionary transition to the ectomycorrhizal habit in the genomes of a hyperdiverse lineage of mushroom-forming fungi.</title>
        <authorList>
            <person name="Looney B."/>
            <person name="Miyauchi S."/>
            <person name="Morin E."/>
            <person name="Drula E."/>
            <person name="Courty P.E."/>
            <person name="Kohler A."/>
            <person name="Kuo A."/>
            <person name="LaButti K."/>
            <person name="Pangilinan J."/>
            <person name="Lipzen A."/>
            <person name="Riley R."/>
            <person name="Andreopoulos W."/>
            <person name="He G."/>
            <person name="Johnson J."/>
            <person name="Nolan M."/>
            <person name="Tritt A."/>
            <person name="Barry K.W."/>
            <person name="Grigoriev I.V."/>
            <person name="Nagy L.G."/>
            <person name="Hibbett D."/>
            <person name="Henrissat B."/>
            <person name="Matheny P.B."/>
            <person name="Labbe J."/>
            <person name="Martin F.M."/>
        </authorList>
    </citation>
    <scope>NUCLEOTIDE SEQUENCE</scope>
    <source>
        <strain evidence="1">EC-137</strain>
    </source>
</reference>
<protein>
    <submittedName>
        <fullName evidence="1">Uncharacterized protein</fullName>
    </submittedName>
</protein>
<organism evidence="1 2">
    <name type="scientific">Vararia minispora EC-137</name>
    <dbReference type="NCBI Taxonomy" id="1314806"/>
    <lineage>
        <taxon>Eukaryota</taxon>
        <taxon>Fungi</taxon>
        <taxon>Dikarya</taxon>
        <taxon>Basidiomycota</taxon>
        <taxon>Agaricomycotina</taxon>
        <taxon>Agaricomycetes</taxon>
        <taxon>Russulales</taxon>
        <taxon>Lachnocladiaceae</taxon>
        <taxon>Vararia</taxon>
    </lineage>
</organism>
<comment type="caution">
    <text evidence="1">The sequence shown here is derived from an EMBL/GenBank/DDBJ whole genome shotgun (WGS) entry which is preliminary data.</text>
</comment>